<dbReference type="InterPro" id="IPR045458">
    <property type="entry name" value="Wolframin_Sel1-like_rpt"/>
</dbReference>
<evidence type="ECO:0000313" key="3">
    <source>
        <dbReference type="EMBL" id="CAH1790176.1"/>
    </source>
</evidence>
<feature type="transmembrane region" description="Helical" evidence="2">
    <location>
        <begin position="285"/>
        <end position="309"/>
    </location>
</feature>
<name>A0A8J1TT96_OWEFU</name>
<feature type="transmembrane region" description="Helical" evidence="2">
    <location>
        <begin position="398"/>
        <end position="416"/>
    </location>
</feature>
<evidence type="ECO:0000313" key="4">
    <source>
        <dbReference type="Proteomes" id="UP000749559"/>
    </source>
</evidence>
<dbReference type="GO" id="GO:0005789">
    <property type="term" value="C:endoplasmic reticulum membrane"/>
    <property type="evidence" value="ECO:0007669"/>
    <property type="project" value="TreeGrafter"/>
</dbReference>
<feature type="compositionally biased region" description="Basic and acidic residues" evidence="1">
    <location>
        <begin position="17"/>
        <end position="28"/>
    </location>
</feature>
<protein>
    <submittedName>
        <fullName evidence="3">Uncharacterized protein</fullName>
    </submittedName>
</protein>
<feature type="compositionally biased region" description="Basic and acidic residues" evidence="1">
    <location>
        <begin position="1"/>
        <end position="10"/>
    </location>
</feature>
<dbReference type="PANTHER" id="PTHR13098:SF3">
    <property type="entry name" value="WOLFRAMIN"/>
    <property type="match status" value="1"/>
</dbReference>
<dbReference type="GO" id="GO:0030968">
    <property type="term" value="P:endoplasmic reticulum unfolded protein response"/>
    <property type="evidence" value="ECO:0007669"/>
    <property type="project" value="TreeGrafter"/>
</dbReference>
<feature type="transmembrane region" description="Helical" evidence="2">
    <location>
        <begin position="479"/>
        <end position="498"/>
    </location>
</feature>
<gene>
    <name evidence="3" type="ORF">OFUS_LOCUS15423</name>
</gene>
<dbReference type="Pfam" id="PF20053">
    <property type="entry name" value="WC-rich"/>
    <property type="match status" value="1"/>
</dbReference>
<feature type="transmembrane region" description="Helical" evidence="2">
    <location>
        <begin position="423"/>
        <end position="439"/>
    </location>
</feature>
<dbReference type="PRINTS" id="PR02060">
    <property type="entry name" value="WOLFFAMILY"/>
</dbReference>
<accession>A0A8J1TT96</accession>
<feature type="region of interest" description="Disordered" evidence="1">
    <location>
        <begin position="1"/>
        <end position="42"/>
    </location>
</feature>
<dbReference type="InterPro" id="IPR026209">
    <property type="entry name" value="Wolframin_fam"/>
</dbReference>
<sequence length="832" mass="94425">AEVNMSREESTGAILHSSDDNPMEDKHTGSTSGVEPKDDDNVAIENDVEHVEEVAQDAALQEPIHLAQKLLKDAATSQYATTLEEDAVGKLISASKDGSREADDILRDCLAKGRGITDTNIDEVKWCLTTSESDKAVRNAAKKLFKSISPFGQTEIYAHAFKDSIKKIHASRFEKKLLNSIVSPDVDEILTEDVFISKVYDKLKDIHVDLETKVDEDDPQSVAFDQANLRTKILQYPTKTAGAMVDYTLDTVSKQGSYWLRSMIPTNQIYMLTAFLLYSLMTFKAFMFILPLFTLAVGFTALVICSLQMMHSKKKLKDVQSWTKVLKKFNESLSDDVTEAEFAWHTMTPYWVFFPMLIVSVMSFSVASKVWVPCSEMCILSIVFSFWCFFALSETYDIMLILSMVLNFISTLPMFFHDFPRIPVLYHIVNVFTGSIFSFEVMNGIQLNVGIPSFIYVTIPIVFLLIAIQKSWQGTYRKLIPHLVFFFWWQLAALFFTFSTWSGLARASLGYVMLVVLMPVISIVLLLGGMYYAVKVLTLTGVLKIVTTLVMLAIPAALGLWSQGFFKIRGLTMDSKSKAVKFLLAGVAIFSFVPLMYVYTPAERHVHMDQTIKWQDYRNLCSSKAWERSNMADIQIKCLQFVDSKVEWTGTVKLVKVAAISNNVEHFFNSLPYTLSHWLKCVYGEEYPKCDADTMGATMYEYCKVRENQTSNCHVENLNYYTFEIWVTMPIENNITQDIILVAGNQYRAIIETLKEGSTIGFRARFQKDVGGLRPYLLVKHMECLDCMVSLNEAKPIVEEEVSISEQLRDGVIFTANFFTCPVLEYKIKTDQ</sequence>
<comment type="caution">
    <text evidence="3">The sequence shown here is derived from an EMBL/GenBank/DDBJ whole genome shotgun (WGS) entry which is preliminary data.</text>
</comment>
<proteinExistence type="predicted"/>
<keyword evidence="2" id="KW-0812">Transmembrane</keyword>
<dbReference type="InterPro" id="IPR045461">
    <property type="entry name" value="Wolframin_OB_fold"/>
</dbReference>
<dbReference type="InterPro" id="IPR045400">
    <property type="entry name" value="Wolframin_Cys-rich"/>
</dbReference>
<feature type="transmembrane region" description="Helical" evidence="2">
    <location>
        <begin position="510"/>
        <end position="534"/>
    </location>
</feature>
<dbReference type="GO" id="GO:0055074">
    <property type="term" value="P:calcium ion homeostasis"/>
    <property type="evidence" value="ECO:0007669"/>
    <property type="project" value="TreeGrafter"/>
</dbReference>
<feature type="transmembrane region" description="Helical" evidence="2">
    <location>
        <begin position="350"/>
        <end position="367"/>
    </location>
</feature>
<evidence type="ECO:0000256" key="1">
    <source>
        <dbReference type="SAM" id="MobiDB-lite"/>
    </source>
</evidence>
<feature type="non-terminal residue" evidence="3">
    <location>
        <position position="1"/>
    </location>
</feature>
<dbReference type="OrthoDB" id="5865303at2759"/>
<keyword evidence="2" id="KW-1133">Transmembrane helix</keyword>
<organism evidence="3 4">
    <name type="scientific">Owenia fusiformis</name>
    <name type="common">Polychaete worm</name>
    <dbReference type="NCBI Taxonomy" id="6347"/>
    <lineage>
        <taxon>Eukaryota</taxon>
        <taxon>Metazoa</taxon>
        <taxon>Spiralia</taxon>
        <taxon>Lophotrochozoa</taxon>
        <taxon>Annelida</taxon>
        <taxon>Polychaeta</taxon>
        <taxon>Sedentaria</taxon>
        <taxon>Canalipalpata</taxon>
        <taxon>Sabellida</taxon>
        <taxon>Oweniida</taxon>
        <taxon>Oweniidae</taxon>
        <taxon>Owenia</taxon>
    </lineage>
</organism>
<keyword evidence="2" id="KW-0472">Membrane</keyword>
<evidence type="ECO:0000256" key="2">
    <source>
        <dbReference type="SAM" id="Phobius"/>
    </source>
</evidence>
<feature type="transmembrane region" description="Helical" evidence="2">
    <location>
        <begin position="445"/>
        <end position="467"/>
    </location>
</feature>
<dbReference type="Pfam" id="PF19913">
    <property type="entry name" value="WCOB"/>
    <property type="match status" value="1"/>
</dbReference>
<reference evidence="3" key="1">
    <citation type="submission" date="2022-03" db="EMBL/GenBank/DDBJ databases">
        <authorList>
            <person name="Martin C."/>
        </authorList>
    </citation>
    <scope>NUCLEOTIDE SEQUENCE</scope>
</reference>
<dbReference type="PANTHER" id="PTHR13098">
    <property type="entry name" value="WOLFRAMIN"/>
    <property type="match status" value="1"/>
</dbReference>
<feature type="transmembrane region" description="Helical" evidence="2">
    <location>
        <begin position="582"/>
        <end position="600"/>
    </location>
</feature>
<dbReference type="Proteomes" id="UP000749559">
    <property type="component" value="Unassembled WGS sequence"/>
</dbReference>
<dbReference type="AlphaFoldDB" id="A0A8J1TT96"/>
<feature type="transmembrane region" description="Helical" evidence="2">
    <location>
        <begin position="541"/>
        <end position="562"/>
    </location>
</feature>
<dbReference type="Pfam" id="PF20023">
    <property type="entry name" value="WSLR"/>
    <property type="match status" value="1"/>
</dbReference>
<dbReference type="EMBL" id="CAIIXF020000007">
    <property type="protein sequence ID" value="CAH1790176.1"/>
    <property type="molecule type" value="Genomic_DNA"/>
</dbReference>
<keyword evidence="4" id="KW-1185">Reference proteome</keyword>
<feature type="transmembrane region" description="Helical" evidence="2">
    <location>
        <begin position="374"/>
        <end position="392"/>
    </location>
</feature>